<keyword evidence="1" id="KW-0175">Coiled coil</keyword>
<organism evidence="3 4">
    <name type="scientific">Blattamonas nauphoetae</name>
    <dbReference type="NCBI Taxonomy" id="2049346"/>
    <lineage>
        <taxon>Eukaryota</taxon>
        <taxon>Metamonada</taxon>
        <taxon>Preaxostyla</taxon>
        <taxon>Oxymonadida</taxon>
        <taxon>Blattamonas</taxon>
    </lineage>
</organism>
<dbReference type="Proteomes" id="UP001281761">
    <property type="component" value="Unassembled WGS sequence"/>
</dbReference>
<gene>
    <name evidence="3" type="ORF">BLNAU_11896</name>
</gene>
<dbReference type="Gene3D" id="2.60.120.920">
    <property type="match status" value="1"/>
</dbReference>
<protein>
    <submittedName>
        <fullName evidence="3">BTB/POZ domain containing protein</fullName>
    </submittedName>
</protein>
<evidence type="ECO:0000313" key="3">
    <source>
        <dbReference type="EMBL" id="KAK2953111.1"/>
    </source>
</evidence>
<reference evidence="3 4" key="1">
    <citation type="journal article" date="2022" name="bioRxiv">
        <title>Genomics of Preaxostyla Flagellates Illuminates Evolutionary Transitions and the Path Towards Mitochondrial Loss.</title>
        <authorList>
            <person name="Novak L.V.F."/>
            <person name="Treitli S.C."/>
            <person name="Pyrih J."/>
            <person name="Halakuc P."/>
            <person name="Pipaliya S.V."/>
            <person name="Vacek V."/>
            <person name="Brzon O."/>
            <person name="Soukal P."/>
            <person name="Eme L."/>
            <person name="Dacks J.B."/>
            <person name="Karnkowska A."/>
            <person name="Elias M."/>
            <person name="Hampl V."/>
        </authorList>
    </citation>
    <scope>NUCLEOTIDE SEQUENCE [LARGE SCALE GENOMIC DNA]</scope>
    <source>
        <strain evidence="3">NAU3</strain>
        <tissue evidence="3">Gut</tissue>
    </source>
</reference>
<dbReference type="SUPFAM" id="SSF54695">
    <property type="entry name" value="POZ domain"/>
    <property type="match status" value="1"/>
</dbReference>
<feature type="domain" description="BTB" evidence="2">
    <location>
        <begin position="44"/>
        <end position="146"/>
    </location>
</feature>
<dbReference type="PANTHER" id="PTHR14499">
    <property type="entry name" value="POTASSIUM CHANNEL TETRAMERIZATION DOMAIN-CONTAINING"/>
    <property type="match status" value="1"/>
</dbReference>
<dbReference type="InterPro" id="IPR003131">
    <property type="entry name" value="T1-type_BTB"/>
</dbReference>
<dbReference type="SUPFAM" id="SSF49899">
    <property type="entry name" value="Concanavalin A-like lectins/glucanases"/>
    <property type="match status" value="1"/>
</dbReference>
<evidence type="ECO:0000313" key="4">
    <source>
        <dbReference type="Proteomes" id="UP001281761"/>
    </source>
</evidence>
<dbReference type="Pfam" id="PF02214">
    <property type="entry name" value="BTB_2"/>
    <property type="match status" value="1"/>
</dbReference>
<dbReference type="InterPro" id="IPR043136">
    <property type="entry name" value="B30.2/SPRY_sf"/>
</dbReference>
<evidence type="ECO:0000259" key="2">
    <source>
        <dbReference type="SMART" id="SM00225"/>
    </source>
</evidence>
<dbReference type="InterPro" id="IPR013320">
    <property type="entry name" value="ConA-like_dom_sf"/>
</dbReference>
<dbReference type="PANTHER" id="PTHR14499:SF136">
    <property type="entry name" value="GH08630P"/>
    <property type="match status" value="1"/>
</dbReference>
<dbReference type="InterPro" id="IPR000210">
    <property type="entry name" value="BTB/POZ_dom"/>
</dbReference>
<accession>A0ABQ9XRN3</accession>
<sequence>MAELEELRQTLEKQKNELEQEKQRLELIQMQSSDLELQQQLDDQIVDLNVGGVVFTTKLETLQKFEGSMLSSMFSGSHLLARDRHGRIFIDRNPKIFELLLDYMRTGNLPLSFHSPADEKAFQIELDYFALSPQTVHFNSVWNSQLKSNGLKISEDGKTVEVVGDDGDHTIIIGDNKITHGTITISVKVSIPRPNRYSFGVLPDIPTHFNKGFGYKNGLLGWGLHDHQSNLGIYCQTQQVAQSSLGYTTNDVITMIVDVDRGNLTFKVNGIRCAELLSCEMIKLGVYIGATLFNHGATWKIVS</sequence>
<proteinExistence type="predicted"/>
<dbReference type="Gene3D" id="3.30.710.10">
    <property type="entry name" value="Potassium Channel Kv1.1, Chain A"/>
    <property type="match status" value="1"/>
</dbReference>
<keyword evidence="4" id="KW-1185">Reference proteome</keyword>
<evidence type="ECO:0000256" key="1">
    <source>
        <dbReference type="SAM" id="Coils"/>
    </source>
</evidence>
<comment type="caution">
    <text evidence="3">The sequence shown here is derived from an EMBL/GenBank/DDBJ whole genome shotgun (WGS) entry which is preliminary data.</text>
</comment>
<dbReference type="InterPro" id="IPR011333">
    <property type="entry name" value="SKP1/BTB/POZ_sf"/>
</dbReference>
<dbReference type="SMART" id="SM00225">
    <property type="entry name" value="BTB"/>
    <property type="match status" value="1"/>
</dbReference>
<name>A0ABQ9XRN3_9EUKA</name>
<dbReference type="EMBL" id="JARBJD010000095">
    <property type="protein sequence ID" value="KAK2953111.1"/>
    <property type="molecule type" value="Genomic_DNA"/>
</dbReference>
<feature type="coiled-coil region" evidence="1">
    <location>
        <begin position="1"/>
        <end position="38"/>
    </location>
</feature>